<evidence type="ECO:0008006" key="4">
    <source>
        <dbReference type="Google" id="ProtNLM"/>
    </source>
</evidence>
<dbReference type="AlphaFoldDB" id="A0A2G5BAM1"/>
<gene>
    <name evidence="2" type="ORF">COEREDRAFT_81492</name>
</gene>
<evidence type="ECO:0000313" key="2">
    <source>
        <dbReference type="EMBL" id="PIA16042.1"/>
    </source>
</evidence>
<protein>
    <recommendedName>
        <fullName evidence="4">Cysteine-rich transmembrane CYSTM domain-containing protein</fullName>
    </recommendedName>
</protein>
<reference evidence="2 3" key="1">
    <citation type="journal article" date="2015" name="Genome Biol. Evol.">
        <title>Phylogenomic analyses indicate that early fungi evolved digesting cell walls of algal ancestors of land plants.</title>
        <authorList>
            <person name="Chang Y."/>
            <person name="Wang S."/>
            <person name="Sekimoto S."/>
            <person name="Aerts A.L."/>
            <person name="Choi C."/>
            <person name="Clum A."/>
            <person name="LaButti K.M."/>
            <person name="Lindquist E.A."/>
            <person name="Yee Ngan C."/>
            <person name="Ohm R.A."/>
            <person name="Salamov A.A."/>
            <person name="Grigoriev I.V."/>
            <person name="Spatafora J.W."/>
            <person name="Berbee M.L."/>
        </authorList>
    </citation>
    <scope>NUCLEOTIDE SEQUENCE [LARGE SCALE GENOMIC DNA]</scope>
    <source>
        <strain evidence="2 3">NRRL 1564</strain>
    </source>
</reference>
<keyword evidence="3" id="KW-1185">Reference proteome</keyword>
<sequence length="134" mass="14503">MGGYEEAGNQQHGGYAPPPPYAGGGSYPAQPGQNSYYSAPSNGSGYPQQSHYQEQRGIFSQQSQQAGYYPQQQGGYYPQQQGGYYPQQQGGYYAPAPQAVTYSTYPQQNRGSNHGFMTGCLAAMCACCCLDMIF</sequence>
<feature type="compositionally biased region" description="Low complexity" evidence="1">
    <location>
        <begin position="61"/>
        <end position="83"/>
    </location>
</feature>
<accession>A0A2G5BAM1</accession>
<dbReference type="Proteomes" id="UP000242474">
    <property type="component" value="Unassembled WGS sequence"/>
</dbReference>
<evidence type="ECO:0000256" key="1">
    <source>
        <dbReference type="SAM" id="MobiDB-lite"/>
    </source>
</evidence>
<organism evidence="2 3">
    <name type="scientific">Coemansia reversa (strain ATCC 12441 / NRRL 1564)</name>
    <dbReference type="NCBI Taxonomy" id="763665"/>
    <lineage>
        <taxon>Eukaryota</taxon>
        <taxon>Fungi</taxon>
        <taxon>Fungi incertae sedis</taxon>
        <taxon>Zoopagomycota</taxon>
        <taxon>Kickxellomycotina</taxon>
        <taxon>Kickxellomycetes</taxon>
        <taxon>Kickxellales</taxon>
        <taxon>Kickxellaceae</taxon>
        <taxon>Coemansia</taxon>
    </lineage>
</organism>
<feature type="compositionally biased region" description="Polar residues" evidence="1">
    <location>
        <begin position="34"/>
        <end position="52"/>
    </location>
</feature>
<dbReference type="EMBL" id="KZ303502">
    <property type="protein sequence ID" value="PIA16042.1"/>
    <property type="molecule type" value="Genomic_DNA"/>
</dbReference>
<feature type="region of interest" description="Disordered" evidence="1">
    <location>
        <begin position="1"/>
        <end position="83"/>
    </location>
</feature>
<evidence type="ECO:0000313" key="3">
    <source>
        <dbReference type="Proteomes" id="UP000242474"/>
    </source>
</evidence>
<proteinExistence type="predicted"/>
<name>A0A2G5BAM1_COERN</name>